<gene>
    <name evidence="1" type="ORF">GN299_06055</name>
</gene>
<name>A0A7V8EIY4_PSEPU</name>
<reference evidence="1 2" key="1">
    <citation type="submission" date="2019-12" db="EMBL/GenBank/DDBJ databases">
        <authorList>
            <person name="Woiski C."/>
        </authorList>
    </citation>
    <scope>NUCLEOTIDE SEQUENCE [LARGE SCALE GENOMIC DNA]</scope>
    <source>
        <strain evidence="1 2">BOE100</strain>
    </source>
</reference>
<dbReference type="Proteomes" id="UP000442695">
    <property type="component" value="Unassembled WGS sequence"/>
</dbReference>
<evidence type="ECO:0000313" key="1">
    <source>
        <dbReference type="EMBL" id="KAF0255651.1"/>
    </source>
</evidence>
<dbReference type="EMBL" id="WOWR01000005">
    <property type="protein sequence ID" value="KAF0255651.1"/>
    <property type="molecule type" value="Genomic_DNA"/>
</dbReference>
<accession>A0A7V8EIY4</accession>
<protein>
    <submittedName>
        <fullName evidence="1">Uncharacterized protein</fullName>
    </submittedName>
</protein>
<evidence type="ECO:0000313" key="2">
    <source>
        <dbReference type="Proteomes" id="UP000442695"/>
    </source>
</evidence>
<comment type="caution">
    <text evidence="1">The sequence shown here is derived from an EMBL/GenBank/DDBJ whole genome shotgun (WGS) entry which is preliminary data.</text>
</comment>
<dbReference type="RefSeq" id="WP_156858545.1">
    <property type="nucleotide sequence ID" value="NZ_WOWR01000005.1"/>
</dbReference>
<sequence>MANQSSTADFAAELQLLRDVIPHARKCGAETTNISIELLARLLEMHDASKDAPAPAVQ</sequence>
<organism evidence="1 2">
    <name type="scientific">Pseudomonas putida</name>
    <name type="common">Arthrobacter siderocapsulatus</name>
    <dbReference type="NCBI Taxonomy" id="303"/>
    <lineage>
        <taxon>Bacteria</taxon>
        <taxon>Pseudomonadati</taxon>
        <taxon>Pseudomonadota</taxon>
        <taxon>Gammaproteobacteria</taxon>
        <taxon>Pseudomonadales</taxon>
        <taxon>Pseudomonadaceae</taxon>
        <taxon>Pseudomonas</taxon>
    </lineage>
</organism>
<dbReference type="AlphaFoldDB" id="A0A7V8EIY4"/>
<proteinExistence type="predicted"/>